<dbReference type="SUPFAM" id="SSF158472">
    <property type="entry name" value="HAMP domain-like"/>
    <property type="match status" value="1"/>
</dbReference>
<dbReference type="InterPro" id="IPR050640">
    <property type="entry name" value="Bact_2-comp_sensor_kinase"/>
</dbReference>
<protein>
    <recommendedName>
        <fullName evidence="3">histidine kinase</fullName>
        <ecNumber evidence="3">2.7.13.3</ecNumber>
    </recommendedName>
</protein>
<accession>A0ABT2SPJ0</accession>
<reference evidence="11 12" key="1">
    <citation type="journal article" date="2021" name="ISME Commun">
        <title>Automated analysis of genomic sequences facilitates high-throughput and comprehensive description of bacteria.</title>
        <authorList>
            <person name="Hitch T.C.A."/>
        </authorList>
    </citation>
    <scope>NUCLEOTIDE SEQUENCE [LARGE SCALE GENOMIC DNA]</scope>
    <source>
        <strain evidence="11 12">Sanger_29</strain>
    </source>
</reference>
<feature type="domain" description="HAMP" evidence="10">
    <location>
        <begin position="315"/>
        <end position="367"/>
    </location>
</feature>
<feature type="transmembrane region" description="Helical" evidence="8">
    <location>
        <begin position="12"/>
        <end position="34"/>
    </location>
</feature>
<keyword evidence="8" id="KW-0812">Transmembrane</keyword>
<dbReference type="EMBL" id="JAOQKE010000020">
    <property type="protein sequence ID" value="MCU6726185.1"/>
    <property type="molecule type" value="Genomic_DNA"/>
</dbReference>
<comment type="catalytic activity">
    <reaction evidence="1">
        <text>ATP + protein L-histidine = ADP + protein N-phospho-L-histidine.</text>
        <dbReference type="EC" id="2.7.13.3"/>
    </reaction>
</comment>
<dbReference type="Pfam" id="PF00672">
    <property type="entry name" value="HAMP"/>
    <property type="match status" value="1"/>
</dbReference>
<keyword evidence="8" id="KW-1133">Transmembrane helix</keyword>
<dbReference type="Pfam" id="PF02518">
    <property type="entry name" value="HATPase_c"/>
    <property type="match status" value="1"/>
</dbReference>
<evidence type="ECO:0000259" key="9">
    <source>
        <dbReference type="PROSITE" id="PS50109"/>
    </source>
</evidence>
<dbReference type="RefSeq" id="WP_262655461.1">
    <property type="nucleotide sequence ID" value="NZ_JAOQKE010000020.1"/>
</dbReference>
<dbReference type="CDD" id="cd06225">
    <property type="entry name" value="HAMP"/>
    <property type="match status" value="1"/>
</dbReference>
<feature type="transmembrane region" description="Helical" evidence="8">
    <location>
        <begin position="293"/>
        <end position="314"/>
    </location>
</feature>
<dbReference type="GO" id="GO:0016301">
    <property type="term" value="F:kinase activity"/>
    <property type="evidence" value="ECO:0007669"/>
    <property type="project" value="UniProtKB-KW"/>
</dbReference>
<comment type="subcellular location">
    <subcellularLocation>
        <location evidence="2">Membrane</location>
    </subcellularLocation>
</comment>
<evidence type="ECO:0000256" key="7">
    <source>
        <dbReference type="ARBA" id="ARBA00023012"/>
    </source>
</evidence>
<keyword evidence="4" id="KW-0597">Phosphoprotein</keyword>
<evidence type="ECO:0000256" key="6">
    <source>
        <dbReference type="ARBA" id="ARBA00022777"/>
    </source>
</evidence>
<dbReference type="InterPro" id="IPR036890">
    <property type="entry name" value="HATPase_C_sf"/>
</dbReference>
<dbReference type="InterPro" id="IPR005467">
    <property type="entry name" value="His_kinase_dom"/>
</dbReference>
<dbReference type="EC" id="2.7.13.3" evidence="3"/>
<dbReference type="Pfam" id="PF06580">
    <property type="entry name" value="His_kinase"/>
    <property type="match status" value="1"/>
</dbReference>
<dbReference type="PROSITE" id="PS50885">
    <property type="entry name" value="HAMP"/>
    <property type="match status" value="1"/>
</dbReference>
<proteinExistence type="predicted"/>
<evidence type="ECO:0000256" key="1">
    <source>
        <dbReference type="ARBA" id="ARBA00000085"/>
    </source>
</evidence>
<dbReference type="SUPFAM" id="SSF55874">
    <property type="entry name" value="ATPase domain of HSP90 chaperone/DNA topoisomerase II/histidine kinase"/>
    <property type="match status" value="1"/>
</dbReference>
<name>A0ABT2SPJ0_9FIRM</name>
<evidence type="ECO:0000313" key="11">
    <source>
        <dbReference type="EMBL" id="MCU6726185.1"/>
    </source>
</evidence>
<dbReference type="Gene3D" id="6.10.340.10">
    <property type="match status" value="1"/>
</dbReference>
<dbReference type="InterPro" id="IPR010559">
    <property type="entry name" value="Sig_transdc_His_kin_internal"/>
</dbReference>
<keyword evidence="8" id="KW-0472">Membrane</keyword>
<keyword evidence="6 11" id="KW-0418">Kinase</keyword>
<evidence type="ECO:0000256" key="2">
    <source>
        <dbReference type="ARBA" id="ARBA00004370"/>
    </source>
</evidence>
<keyword evidence="12" id="KW-1185">Reference proteome</keyword>
<dbReference type="PANTHER" id="PTHR34220">
    <property type="entry name" value="SENSOR HISTIDINE KINASE YPDA"/>
    <property type="match status" value="1"/>
</dbReference>
<feature type="domain" description="Histidine kinase" evidence="9">
    <location>
        <begin position="480"/>
        <end position="589"/>
    </location>
</feature>
<comment type="caution">
    <text evidence="11">The sequence shown here is derived from an EMBL/GenBank/DDBJ whole genome shotgun (WGS) entry which is preliminary data.</text>
</comment>
<keyword evidence="5" id="KW-0808">Transferase</keyword>
<dbReference type="InterPro" id="IPR003660">
    <property type="entry name" value="HAMP_dom"/>
</dbReference>
<evidence type="ECO:0000256" key="3">
    <source>
        <dbReference type="ARBA" id="ARBA00012438"/>
    </source>
</evidence>
<organism evidence="11 12">
    <name type="scientific">Muricoprocola aceti</name>
    <dbReference type="NCBI Taxonomy" id="2981772"/>
    <lineage>
        <taxon>Bacteria</taxon>
        <taxon>Bacillati</taxon>
        <taxon>Bacillota</taxon>
        <taxon>Clostridia</taxon>
        <taxon>Lachnospirales</taxon>
        <taxon>Lachnospiraceae</taxon>
        <taxon>Muricoprocola</taxon>
    </lineage>
</organism>
<dbReference type="Gene3D" id="3.30.565.10">
    <property type="entry name" value="Histidine kinase-like ATPase, C-terminal domain"/>
    <property type="match status" value="1"/>
</dbReference>
<dbReference type="InterPro" id="IPR003594">
    <property type="entry name" value="HATPase_dom"/>
</dbReference>
<keyword evidence="7" id="KW-0902">Two-component regulatory system</keyword>
<dbReference type="PROSITE" id="PS50109">
    <property type="entry name" value="HIS_KIN"/>
    <property type="match status" value="1"/>
</dbReference>
<evidence type="ECO:0000256" key="8">
    <source>
        <dbReference type="SAM" id="Phobius"/>
    </source>
</evidence>
<evidence type="ECO:0000313" key="12">
    <source>
        <dbReference type="Proteomes" id="UP001652338"/>
    </source>
</evidence>
<dbReference type="PANTHER" id="PTHR34220:SF7">
    <property type="entry name" value="SENSOR HISTIDINE KINASE YPDA"/>
    <property type="match status" value="1"/>
</dbReference>
<dbReference type="SMART" id="SM00304">
    <property type="entry name" value="HAMP"/>
    <property type="match status" value="1"/>
</dbReference>
<evidence type="ECO:0000256" key="4">
    <source>
        <dbReference type="ARBA" id="ARBA00022553"/>
    </source>
</evidence>
<gene>
    <name evidence="11" type="ORF">OCV47_12690</name>
</gene>
<evidence type="ECO:0000256" key="5">
    <source>
        <dbReference type="ARBA" id="ARBA00022679"/>
    </source>
</evidence>
<evidence type="ECO:0000259" key="10">
    <source>
        <dbReference type="PROSITE" id="PS50885"/>
    </source>
</evidence>
<sequence length="614" mass="69938">MSLIKKIILAELAVLILVYIIVASITPMVVYSLVSKPEAQDAMSFNKQVAMSMEQRFEELKRFSSVVAEDDGLNELLRIGISDKSSSNDAKLRMYLSNIIQKDGVSTYHVLGMYLEVDNPEKYATTTVGLSDNLKSYIQDQVMPEYIADDRDSDFIEPFVFSTDDNKSSWFGNAFTRGYGYITRYNKNGVTGRLVIISSYDEIVYIVNNLSSYSNDYVLLTRDRHAVIPSIEDSEIDYIEILDNCKFGDSYLEGYYIRKDGIFTSRTIQVGGWTLLTYISKEEVLKRNTTQSYMILISVGLFGIITISATILVLRKFIAPLKEVSGQMEIIAGGNFGVRVPIESGDEIGQVGVSFNIMASKLEEMIGEIIEKEKIEQRMRYSLLVSQIDPHFIYNTMNTITYLAQKGRNEDVIIVNKAMIEILRDRLRIEISEVYDTVQQELNVVEKYLIIQKYRFNGMFKVKTQIEDGVRECLIAKNILQPLVENALAHGIMENKDENGELLGGCITITIKKNREYLFLEIADNGTGMSQERIQEILNDEGKRARGEHIGIRNIKERIKYIYENKAEITIWSEIEMGTKVMLKLPVNVEEGKNGNTRVGELCDTRMDLLTQNR</sequence>
<dbReference type="Proteomes" id="UP001652338">
    <property type="component" value="Unassembled WGS sequence"/>
</dbReference>